<evidence type="ECO:0000256" key="3">
    <source>
        <dbReference type="SAM" id="SignalP"/>
    </source>
</evidence>
<dbReference type="AlphaFoldDB" id="A0A8T9BWQ9"/>
<feature type="chain" id="PRO_5035742736" evidence="3">
    <location>
        <begin position="18"/>
        <end position="214"/>
    </location>
</feature>
<protein>
    <submittedName>
        <fullName evidence="4">Aspergillopepsin-2</fullName>
    </submittedName>
</protein>
<gene>
    <name evidence="4" type="primary">PRTA_4</name>
    <name evidence="4" type="ORF">LSUE1_G009509</name>
</gene>
<evidence type="ECO:0000256" key="1">
    <source>
        <dbReference type="PIRSR" id="PIRSR600250-50"/>
    </source>
</evidence>
<sequence length="214" mass="22712">MKFTIASALALASSASAAALGSHRAPRKGRQTHTGHHSQPMIKSQGPAGIVTNNSEVSYSTNWAGAVLTGTKYTVVTGSFTVPTASTTGSGSAWVGIDGDSCETAILQKGIDWTKSGSSITYDAWYEWYPDYSYNYVHDIEIAAGDTITVTVEATRKSAGTSTITNESTGLTVVHTFTSSAVEADLCEYDAEWIVEDFESESSLVTFKSTKNPP</sequence>
<dbReference type="Proteomes" id="UP000469558">
    <property type="component" value="Unassembled WGS sequence"/>
</dbReference>
<dbReference type="CDD" id="cd13426">
    <property type="entry name" value="Peptidase_G1"/>
    <property type="match status" value="1"/>
</dbReference>
<evidence type="ECO:0000256" key="2">
    <source>
        <dbReference type="SAM" id="MobiDB-lite"/>
    </source>
</evidence>
<dbReference type="SUPFAM" id="SSF49899">
    <property type="entry name" value="Concanavalin A-like lectins/glucanases"/>
    <property type="match status" value="1"/>
</dbReference>
<dbReference type="InterPro" id="IPR000250">
    <property type="entry name" value="Peptidase_G1"/>
</dbReference>
<dbReference type="EMBL" id="QGMK01003139">
    <property type="protein sequence ID" value="TVY54063.1"/>
    <property type="molecule type" value="Genomic_DNA"/>
</dbReference>
<dbReference type="Pfam" id="PF01828">
    <property type="entry name" value="Peptidase_A4"/>
    <property type="match status" value="1"/>
</dbReference>
<feature type="region of interest" description="Disordered" evidence="2">
    <location>
        <begin position="20"/>
        <end position="48"/>
    </location>
</feature>
<accession>A0A8T9BWQ9</accession>
<dbReference type="InterPro" id="IPR013320">
    <property type="entry name" value="ConA-like_dom_sf"/>
</dbReference>
<dbReference type="InterPro" id="IPR038656">
    <property type="entry name" value="Peptidase_G1_sf"/>
</dbReference>
<keyword evidence="5" id="KW-1185">Reference proteome</keyword>
<reference evidence="4 5" key="1">
    <citation type="submission" date="2018-05" db="EMBL/GenBank/DDBJ databases">
        <title>Genome sequencing and assembly of the regulated plant pathogen Lachnellula willkommii and related sister species for the development of diagnostic species identification markers.</title>
        <authorList>
            <person name="Giroux E."/>
            <person name="Bilodeau G."/>
        </authorList>
    </citation>
    <scope>NUCLEOTIDE SEQUENCE [LARGE SCALE GENOMIC DNA]</scope>
    <source>
        <strain evidence="4 5">CBS 268.59</strain>
    </source>
</reference>
<feature type="compositionally biased region" description="Basic residues" evidence="2">
    <location>
        <begin position="24"/>
        <end position="36"/>
    </location>
</feature>
<feature type="active site" description="Proton acceptor" evidence="1">
    <location>
        <position position="196"/>
    </location>
</feature>
<comment type="caution">
    <text evidence="4">The sequence shown here is derived from an EMBL/GenBank/DDBJ whole genome shotgun (WGS) entry which is preliminary data.</text>
</comment>
<keyword evidence="3" id="KW-0732">Signal</keyword>
<dbReference type="Gene3D" id="2.60.120.700">
    <property type="entry name" value="Peptidase G1"/>
    <property type="match status" value="1"/>
</dbReference>
<dbReference type="GO" id="GO:0006508">
    <property type="term" value="P:proteolysis"/>
    <property type="evidence" value="ECO:0007669"/>
    <property type="project" value="InterPro"/>
</dbReference>
<evidence type="ECO:0000313" key="4">
    <source>
        <dbReference type="EMBL" id="TVY54063.1"/>
    </source>
</evidence>
<dbReference type="PANTHER" id="PTHR37536:SF1">
    <property type="entry name" value="ASPERGILLOPEPSIN, PUTAITVE (AFU_ORTHOLOGUE AFUA_7G01200)"/>
    <property type="match status" value="1"/>
</dbReference>
<dbReference type="PANTHER" id="PTHR37536">
    <property type="entry name" value="PUTATIVE (AFU_ORTHOLOGUE AFUA_3G02970)-RELATED"/>
    <property type="match status" value="1"/>
</dbReference>
<dbReference type="GO" id="GO:0070007">
    <property type="term" value="F:glutamic-type endopeptidase activity"/>
    <property type="evidence" value="ECO:0007669"/>
    <property type="project" value="InterPro"/>
</dbReference>
<organism evidence="4 5">
    <name type="scientific">Lachnellula suecica</name>
    <dbReference type="NCBI Taxonomy" id="602035"/>
    <lineage>
        <taxon>Eukaryota</taxon>
        <taxon>Fungi</taxon>
        <taxon>Dikarya</taxon>
        <taxon>Ascomycota</taxon>
        <taxon>Pezizomycotina</taxon>
        <taxon>Leotiomycetes</taxon>
        <taxon>Helotiales</taxon>
        <taxon>Lachnaceae</taxon>
        <taxon>Lachnellula</taxon>
    </lineage>
</organism>
<dbReference type="PRINTS" id="PR00977">
    <property type="entry name" value="SCYTLDPTASE"/>
</dbReference>
<feature type="signal peptide" evidence="3">
    <location>
        <begin position="1"/>
        <end position="17"/>
    </location>
</feature>
<evidence type="ECO:0000313" key="5">
    <source>
        <dbReference type="Proteomes" id="UP000469558"/>
    </source>
</evidence>
<proteinExistence type="predicted"/>
<dbReference type="OrthoDB" id="2862635at2759"/>
<name>A0A8T9BWQ9_9HELO</name>